<comment type="caution">
    <text evidence="2">The sequence shown here is derived from an EMBL/GenBank/DDBJ whole genome shotgun (WGS) entry which is preliminary data.</text>
</comment>
<organism evidence="2 3">
    <name type="scientific">Echria macrotheca</name>
    <dbReference type="NCBI Taxonomy" id="438768"/>
    <lineage>
        <taxon>Eukaryota</taxon>
        <taxon>Fungi</taxon>
        <taxon>Dikarya</taxon>
        <taxon>Ascomycota</taxon>
        <taxon>Pezizomycotina</taxon>
        <taxon>Sordariomycetes</taxon>
        <taxon>Sordariomycetidae</taxon>
        <taxon>Sordariales</taxon>
        <taxon>Schizotheciaceae</taxon>
        <taxon>Echria</taxon>
    </lineage>
</organism>
<gene>
    <name evidence="2" type="ORF">QBC47DRAFT_326696</name>
</gene>
<dbReference type="Proteomes" id="UP001239445">
    <property type="component" value="Unassembled WGS sequence"/>
</dbReference>
<evidence type="ECO:0000313" key="2">
    <source>
        <dbReference type="EMBL" id="KAK1752943.1"/>
    </source>
</evidence>
<dbReference type="Pfam" id="PF06985">
    <property type="entry name" value="HET"/>
    <property type="match status" value="1"/>
</dbReference>
<name>A0AAJ0B9I9_9PEZI</name>
<keyword evidence="3" id="KW-1185">Reference proteome</keyword>
<dbReference type="AlphaFoldDB" id="A0AAJ0B9I9"/>
<evidence type="ECO:0000313" key="3">
    <source>
        <dbReference type="Proteomes" id="UP001239445"/>
    </source>
</evidence>
<proteinExistence type="predicted"/>
<dbReference type="PANTHER" id="PTHR10622:SF12">
    <property type="entry name" value="HET DOMAIN-CONTAINING PROTEIN"/>
    <property type="match status" value="1"/>
</dbReference>
<dbReference type="EMBL" id="MU839838">
    <property type="protein sequence ID" value="KAK1752943.1"/>
    <property type="molecule type" value="Genomic_DNA"/>
</dbReference>
<accession>A0AAJ0B9I9</accession>
<sequence length="550" mass="61622">MKLINATTLQLEEYLETAAPPYAILSHTWEDEEVLYQDMGQPHASAKKGYRKIVETCRLALEQGIQYSWVDTCCIDKSSSAELTESINSMFRWYEKASVCFVYLSDLDPNVSARDGLRHCRWFTRGWTLQELIAPKEILFFDRDWVFRGEKTKFIRQIAEITSIPAAVLKGNRLPNTCSVAMRMSWASNRQTTRVEDQAYSLLGIFGVNMPLIYGESSGAFRRLLEEIISRGNDLTVFAWENSRGEGGSGRYDSPLAASPADFADTGDVQQYFANMMGRRTEYALSNNGLRFTGQIEVVSVGDAIMPPKFPYYCLQLGKRKRNGGGYYPMGIKLQKIAPGIFIRDRSAPLSDLATGQYPTSIVSHAIVSHTFSILTNYWNLPPRVQQEYVLGSIYVGSLHPSAHIVDARPLDHWDASHARFFSTDTSQLFAAAFNLSIQEEMLLCLVLLDNRFVPPAPTICLRTSEYSNLVSWIFRRKNSTEALYWDEIHLDVPPFPALETSLDVSLGDGGTALITASITESEDTHHGTAVRSFTLTVNVARTTGSTHSG</sequence>
<dbReference type="PANTHER" id="PTHR10622">
    <property type="entry name" value="HET DOMAIN-CONTAINING PROTEIN"/>
    <property type="match status" value="1"/>
</dbReference>
<protein>
    <submittedName>
        <fullName evidence="2">Heterokaryon incompatibility protein-domain-containing protein</fullName>
    </submittedName>
</protein>
<reference evidence="2" key="1">
    <citation type="submission" date="2023-06" db="EMBL/GenBank/DDBJ databases">
        <title>Genome-scale phylogeny and comparative genomics of the fungal order Sordariales.</title>
        <authorList>
            <consortium name="Lawrence Berkeley National Laboratory"/>
            <person name="Hensen N."/>
            <person name="Bonometti L."/>
            <person name="Westerberg I."/>
            <person name="Brannstrom I.O."/>
            <person name="Guillou S."/>
            <person name="Cros-Aarteil S."/>
            <person name="Calhoun S."/>
            <person name="Haridas S."/>
            <person name="Kuo A."/>
            <person name="Mondo S."/>
            <person name="Pangilinan J."/>
            <person name="Riley R."/>
            <person name="Labutti K."/>
            <person name="Andreopoulos B."/>
            <person name="Lipzen A."/>
            <person name="Chen C."/>
            <person name="Yanf M."/>
            <person name="Daum C."/>
            <person name="Ng V."/>
            <person name="Clum A."/>
            <person name="Steindorff A."/>
            <person name="Ohm R."/>
            <person name="Martin F."/>
            <person name="Silar P."/>
            <person name="Natvig D."/>
            <person name="Lalanne C."/>
            <person name="Gautier V."/>
            <person name="Ament-Velasquez S.L."/>
            <person name="Kruys A."/>
            <person name="Hutchinson M.I."/>
            <person name="Powell A.J."/>
            <person name="Barry K."/>
            <person name="Miller A.N."/>
            <person name="Grigoriev I.V."/>
            <person name="Debuchy R."/>
            <person name="Gladieux P."/>
            <person name="Thoren M.H."/>
            <person name="Johannesson H."/>
        </authorList>
    </citation>
    <scope>NUCLEOTIDE SEQUENCE</scope>
    <source>
        <strain evidence="2">PSN4</strain>
    </source>
</reference>
<dbReference type="InterPro" id="IPR010730">
    <property type="entry name" value="HET"/>
</dbReference>
<evidence type="ECO:0000259" key="1">
    <source>
        <dbReference type="Pfam" id="PF06985"/>
    </source>
</evidence>
<feature type="domain" description="Heterokaryon incompatibility" evidence="1">
    <location>
        <begin position="22"/>
        <end position="109"/>
    </location>
</feature>